<dbReference type="RefSeq" id="WP_015469283.1">
    <property type="nucleotide sequence ID" value="NC_020813.1"/>
</dbReference>
<dbReference type="GO" id="GO:0003841">
    <property type="term" value="F:1-acylglycerol-3-phosphate O-acyltransferase activity"/>
    <property type="evidence" value="ECO:0007669"/>
    <property type="project" value="TreeGrafter"/>
</dbReference>
<dbReference type="GO" id="GO:0006654">
    <property type="term" value="P:phosphatidic acid biosynthetic process"/>
    <property type="evidence" value="ECO:0007669"/>
    <property type="project" value="TreeGrafter"/>
</dbReference>
<dbReference type="InterPro" id="IPR002123">
    <property type="entry name" value="Plipid/glycerol_acylTrfase"/>
</dbReference>
<dbReference type="KEGG" id="bex:A11Q_573"/>
<dbReference type="CDD" id="cd07989">
    <property type="entry name" value="LPLAT_AGPAT-like"/>
    <property type="match status" value="1"/>
</dbReference>
<dbReference type="Proteomes" id="UP000012040">
    <property type="component" value="Chromosome"/>
</dbReference>
<evidence type="ECO:0000256" key="3">
    <source>
        <dbReference type="ARBA" id="ARBA00022679"/>
    </source>
</evidence>
<keyword evidence="3" id="KW-0808">Transferase</keyword>
<dbReference type="STRING" id="1184267.A11Q_573"/>
<dbReference type="PANTHER" id="PTHR10434">
    <property type="entry name" value="1-ACYL-SN-GLYCEROL-3-PHOSPHATE ACYLTRANSFERASE"/>
    <property type="match status" value="1"/>
</dbReference>
<dbReference type="HOGENOM" id="CLU_027938_0_1_7"/>
<dbReference type="OrthoDB" id="319710at2"/>
<reference evidence="7 8" key="1">
    <citation type="journal article" date="2013" name="ISME J.">
        <title>By their genes ye shall know them: genomic signatures of predatory bacteria.</title>
        <authorList>
            <person name="Pasternak Z."/>
            <person name="Pietrokovski S."/>
            <person name="Rotem O."/>
            <person name="Gophna U."/>
            <person name="Lurie-Weinberger M.N."/>
            <person name="Jurkevitch E."/>
        </authorList>
    </citation>
    <scope>NUCLEOTIDE SEQUENCE [LARGE SCALE GENOMIC DNA]</scope>
    <source>
        <strain evidence="7 8">JSS</strain>
    </source>
</reference>
<dbReference type="EMBL" id="CP003537">
    <property type="protein sequence ID" value="AGH94793.1"/>
    <property type="molecule type" value="Genomic_DNA"/>
</dbReference>
<evidence type="ECO:0000313" key="8">
    <source>
        <dbReference type="Proteomes" id="UP000012040"/>
    </source>
</evidence>
<dbReference type="eggNOG" id="COG0204">
    <property type="taxonomic scope" value="Bacteria"/>
</dbReference>
<proteinExistence type="predicted"/>
<organism evidence="7 8">
    <name type="scientific">Pseudobdellovibrio exovorus JSS</name>
    <dbReference type="NCBI Taxonomy" id="1184267"/>
    <lineage>
        <taxon>Bacteria</taxon>
        <taxon>Pseudomonadati</taxon>
        <taxon>Bdellovibrionota</taxon>
        <taxon>Bdellovibrionia</taxon>
        <taxon>Bdellovibrionales</taxon>
        <taxon>Pseudobdellovibrionaceae</taxon>
        <taxon>Pseudobdellovibrio</taxon>
    </lineage>
</organism>
<keyword evidence="8" id="KW-1185">Reference proteome</keyword>
<dbReference type="AlphaFoldDB" id="M4V6G2"/>
<dbReference type="Pfam" id="PF01553">
    <property type="entry name" value="Acyltransferase"/>
    <property type="match status" value="1"/>
</dbReference>
<evidence type="ECO:0000313" key="7">
    <source>
        <dbReference type="EMBL" id="AGH94793.1"/>
    </source>
</evidence>
<sequence>MFKAAIIFFRTLCYLLRSYFPKANILALKKEWAEELARRFGIRIEAKGMPPSEAPVIIVGNHISYLDIIILMAVHPQVTFLAKKEVGEWPIIGPTARRVDTLFVNRTEKNKAQVRRQIAQQLLDKKSQLAVFPSGTTTLHEELPWKKGMFEIAQEYSIPVKAFKISYSHPRECAYIGEDNMLEQMAQVFKAQGKVAYFEWLDTFHITSPEEEAETVRKAVVAALQREA</sequence>
<protein>
    <recommendedName>
        <fullName evidence="6">Phospholipid/glycerol acyltransferase domain-containing protein</fullName>
    </recommendedName>
</protein>
<keyword evidence="4" id="KW-0443">Lipid metabolism</keyword>
<evidence type="ECO:0000256" key="4">
    <source>
        <dbReference type="ARBA" id="ARBA00023098"/>
    </source>
</evidence>
<accession>M4V6G2</accession>
<comment type="pathway">
    <text evidence="1">Lipid metabolism.</text>
</comment>
<dbReference type="PANTHER" id="PTHR10434:SF64">
    <property type="entry name" value="1-ACYL-SN-GLYCEROL-3-PHOSPHATE ACYLTRANSFERASE-RELATED"/>
    <property type="match status" value="1"/>
</dbReference>
<evidence type="ECO:0000256" key="2">
    <source>
        <dbReference type="ARBA" id="ARBA00022516"/>
    </source>
</evidence>
<dbReference type="SUPFAM" id="SSF69593">
    <property type="entry name" value="Glycerol-3-phosphate (1)-acyltransferase"/>
    <property type="match status" value="1"/>
</dbReference>
<evidence type="ECO:0000256" key="5">
    <source>
        <dbReference type="ARBA" id="ARBA00023315"/>
    </source>
</evidence>
<dbReference type="PATRIC" id="fig|1184267.3.peg.583"/>
<keyword evidence="2" id="KW-0444">Lipid biosynthesis</keyword>
<name>M4V6G2_9BACT</name>
<keyword evidence="5" id="KW-0012">Acyltransferase</keyword>
<evidence type="ECO:0000256" key="1">
    <source>
        <dbReference type="ARBA" id="ARBA00005189"/>
    </source>
</evidence>
<feature type="domain" description="Phospholipid/glycerol acyltransferase" evidence="6">
    <location>
        <begin position="56"/>
        <end position="168"/>
    </location>
</feature>
<gene>
    <name evidence="7" type="ORF">A11Q_573</name>
</gene>
<evidence type="ECO:0000259" key="6">
    <source>
        <dbReference type="SMART" id="SM00563"/>
    </source>
</evidence>
<dbReference type="SMART" id="SM00563">
    <property type="entry name" value="PlsC"/>
    <property type="match status" value="1"/>
</dbReference>